<evidence type="ECO:0000256" key="2">
    <source>
        <dbReference type="ARBA" id="ARBA00023015"/>
    </source>
</evidence>
<proteinExistence type="inferred from homology"/>
<sequence length="172" mass="18608">HDGEAVDLVPRLLDGRLDLLLIESWANRPMFVPAGITLRTLVGEDVWVALSTRHPLSGRETVDVTELSGTAWTSCPPGTEPHEALVQALRARGVEPDVRYVLAEHITQLALVEKNLAAALIPAMSRGLAPSGVCFARLRPALRREIKAAWCTNAETPPVRACVAALEGVPRE</sequence>
<organism evidence="6 7">
    <name type="scientific">Streptomyces varsoviensis</name>
    <dbReference type="NCBI Taxonomy" id="67373"/>
    <lineage>
        <taxon>Bacteria</taxon>
        <taxon>Bacillati</taxon>
        <taxon>Actinomycetota</taxon>
        <taxon>Actinomycetes</taxon>
        <taxon>Kitasatosporales</taxon>
        <taxon>Streptomycetaceae</taxon>
        <taxon>Streptomyces</taxon>
    </lineage>
</organism>
<protein>
    <submittedName>
        <fullName evidence="6">LysR family transcriptional regulator</fullName>
    </submittedName>
</protein>
<feature type="domain" description="LysR substrate-binding" evidence="5">
    <location>
        <begin position="5"/>
        <end position="166"/>
    </location>
</feature>
<evidence type="ECO:0000313" key="6">
    <source>
        <dbReference type="EMBL" id="KOG86958.1"/>
    </source>
</evidence>
<accession>A0ABR5J0L7</accession>
<name>A0ABR5J0L7_9ACTN</name>
<dbReference type="Pfam" id="PF03466">
    <property type="entry name" value="LysR_substrate"/>
    <property type="match status" value="1"/>
</dbReference>
<keyword evidence="7" id="KW-1185">Reference proteome</keyword>
<dbReference type="EMBL" id="LGUT01002517">
    <property type="protein sequence ID" value="KOG86958.1"/>
    <property type="molecule type" value="Genomic_DNA"/>
</dbReference>
<reference evidence="6 7" key="1">
    <citation type="submission" date="2015-07" db="EMBL/GenBank/DDBJ databases">
        <authorList>
            <person name="Ju K.-S."/>
            <person name="Doroghazi J.R."/>
            <person name="Metcalf W.W."/>
        </authorList>
    </citation>
    <scope>NUCLEOTIDE SEQUENCE [LARGE SCALE GENOMIC DNA]</scope>
    <source>
        <strain evidence="6 7">NRRL B-3589</strain>
    </source>
</reference>
<gene>
    <name evidence="6" type="ORF">ADK38_28120</name>
</gene>
<dbReference type="InterPro" id="IPR005119">
    <property type="entry name" value="LysR_subst-bd"/>
</dbReference>
<dbReference type="PANTHER" id="PTHR30346">
    <property type="entry name" value="TRANSCRIPTIONAL DUAL REGULATOR HCAR-RELATED"/>
    <property type="match status" value="1"/>
</dbReference>
<comment type="caution">
    <text evidence="6">The sequence shown here is derived from an EMBL/GenBank/DDBJ whole genome shotgun (WGS) entry which is preliminary data.</text>
</comment>
<keyword evidence="3" id="KW-0238">DNA-binding</keyword>
<evidence type="ECO:0000259" key="5">
    <source>
        <dbReference type="Pfam" id="PF03466"/>
    </source>
</evidence>
<evidence type="ECO:0000256" key="3">
    <source>
        <dbReference type="ARBA" id="ARBA00023125"/>
    </source>
</evidence>
<dbReference type="PANTHER" id="PTHR30346:SF29">
    <property type="entry name" value="LYSR SUBSTRATE-BINDING"/>
    <property type="match status" value="1"/>
</dbReference>
<evidence type="ECO:0000313" key="7">
    <source>
        <dbReference type="Proteomes" id="UP000037020"/>
    </source>
</evidence>
<feature type="non-terminal residue" evidence="6">
    <location>
        <position position="1"/>
    </location>
</feature>
<dbReference type="Proteomes" id="UP000037020">
    <property type="component" value="Unassembled WGS sequence"/>
</dbReference>
<comment type="similarity">
    <text evidence="1">Belongs to the LysR transcriptional regulatory family.</text>
</comment>
<dbReference type="Gene3D" id="3.40.190.10">
    <property type="entry name" value="Periplasmic binding protein-like II"/>
    <property type="match status" value="2"/>
</dbReference>
<evidence type="ECO:0000256" key="4">
    <source>
        <dbReference type="ARBA" id="ARBA00023163"/>
    </source>
</evidence>
<keyword evidence="2" id="KW-0805">Transcription regulation</keyword>
<evidence type="ECO:0000256" key="1">
    <source>
        <dbReference type="ARBA" id="ARBA00009437"/>
    </source>
</evidence>
<keyword evidence="4" id="KW-0804">Transcription</keyword>
<dbReference type="SUPFAM" id="SSF53850">
    <property type="entry name" value="Periplasmic binding protein-like II"/>
    <property type="match status" value="1"/>
</dbReference>